<keyword evidence="2" id="KW-1133">Transmembrane helix</keyword>
<dbReference type="OrthoDB" id="418142at2759"/>
<comment type="similarity">
    <text evidence="1">Belongs to the UPF0489 family.</text>
</comment>
<keyword evidence="2" id="KW-0812">Transmembrane</keyword>
<evidence type="ECO:0000256" key="1">
    <source>
        <dbReference type="ARBA" id="ARBA00007099"/>
    </source>
</evidence>
<gene>
    <name evidence="3" type="ORF">MGAL_10B032324</name>
</gene>
<dbReference type="AlphaFoldDB" id="A0A8B6F6F7"/>
<evidence type="ECO:0000256" key="2">
    <source>
        <dbReference type="SAM" id="Phobius"/>
    </source>
</evidence>
<dbReference type="Proteomes" id="UP000596742">
    <property type="component" value="Unassembled WGS sequence"/>
</dbReference>
<accession>A0A8B6F6F7</accession>
<dbReference type="Pfam" id="PF12640">
    <property type="entry name" value="UPF0489"/>
    <property type="match status" value="2"/>
</dbReference>
<protein>
    <submittedName>
        <fullName evidence="3">Uncharacterized protein</fullName>
    </submittedName>
</protein>
<sequence length="678" mass="78086">MKLVDKVVLFVFGAVLVAYIVYVYDKNTKLGSQQSLRVPLLKDKLIWKPQDVVMKRAPQDAVLKRAVDALKVQHPIKPNITKALVLKNPAPQSFLSDKILQDGLKISFIRNKLQVNIVEENEKALVYWLSMAKYKMIKMTGNTLILFSNQLDMSVPPYFQRFPFHRVPQNDKEMLYVLQSGGTFLMKAILTGIIKRIIWIRPSWIKKPSSAAYSKQMIGIGMIKTKTRISYCTCQSNKCIIQGSNKATTQCHLKMNVLVENLKETSYQKKSMEKNWLPQADILLHIDSTYFGYISPSAMLSKMIPDGKVLEKIDNLSKKLFCPKSIPDEIYIDRLMLKAIEYSLIEKECAKNNTKKIKTGPFAKCVGVRKANFKMDAEIYKFLKRKLVDTEIPYLCSKYSQFVDFLIKEMSTSLTQRRIPQLGILKLTGFCLSTTVKAPGQFGLCKGSKAFGQTTKFMPSHRPTMKEIKAKIDLLRPFLKRLAVKSVKTITFCRNVRHGYAPRLFLPLIETSLLKSFNISFPRFTLNYDRHILGHKQVLYLCLLRYNTANTHFDIRSHDIKKRYIRGEPLQIKVPWKKLLHANVYHGKGGNWSRRTGPNSPLSLFVVEEHHEVIPYWFDAANAKAISQHGNTLIHIDGHDDMAPPSHFPDYPTFRWPKTRQDFKLLMQRNDVFIIIVT</sequence>
<dbReference type="PANTHER" id="PTHR13225">
    <property type="entry name" value="MISEXPRESSION SUPPRESSOR OF RAS 6"/>
    <property type="match status" value="1"/>
</dbReference>
<feature type="transmembrane region" description="Helical" evidence="2">
    <location>
        <begin position="7"/>
        <end position="24"/>
    </location>
</feature>
<reference evidence="3" key="1">
    <citation type="submission" date="2018-11" db="EMBL/GenBank/DDBJ databases">
        <authorList>
            <person name="Alioto T."/>
            <person name="Alioto T."/>
        </authorList>
    </citation>
    <scope>NUCLEOTIDE SEQUENCE</scope>
</reference>
<name>A0A8B6F6F7_MYTGA</name>
<dbReference type="EMBL" id="UYJE01006238">
    <property type="protein sequence ID" value="VDI44217.1"/>
    <property type="molecule type" value="Genomic_DNA"/>
</dbReference>
<keyword evidence="4" id="KW-1185">Reference proteome</keyword>
<dbReference type="InterPro" id="IPR024131">
    <property type="entry name" value="UPF0489"/>
</dbReference>
<dbReference type="PANTHER" id="PTHR13225:SF3">
    <property type="entry name" value="UPF0489 PROTEIN C5ORF22"/>
    <property type="match status" value="1"/>
</dbReference>
<evidence type="ECO:0000313" key="3">
    <source>
        <dbReference type="EMBL" id="VDI44217.1"/>
    </source>
</evidence>
<organism evidence="3 4">
    <name type="scientific">Mytilus galloprovincialis</name>
    <name type="common">Mediterranean mussel</name>
    <dbReference type="NCBI Taxonomy" id="29158"/>
    <lineage>
        <taxon>Eukaryota</taxon>
        <taxon>Metazoa</taxon>
        <taxon>Spiralia</taxon>
        <taxon>Lophotrochozoa</taxon>
        <taxon>Mollusca</taxon>
        <taxon>Bivalvia</taxon>
        <taxon>Autobranchia</taxon>
        <taxon>Pteriomorphia</taxon>
        <taxon>Mytilida</taxon>
        <taxon>Mytiloidea</taxon>
        <taxon>Mytilidae</taxon>
        <taxon>Mytilinae</taxon>
        <taxon>Mytilus</taxon>
    </lineage>
</organism>
<evidence type="ECO:0000313" key="4">
    <source>
        <dbReference type="Proteomes" id="UP000596742"/>
    </source>
</evidence>
<keyword evidence="2" id="KW-0472">Membrane</keyword>
<comment type="caution">
    <text evidence="3">The sequence shown here is derived from an EMBL/GenBank/DDBJ whole genome shotgun (WGS) entry which is preliminary data.</text>
</comment>
<proteinExistence type="inferred from homology"/>